<evidence type="ECO:0000256" key="9">
    <source>
        <dbReference type="ARBA" id="ARBA00022741"/>
    </source>
</evidence>
<dbReference type="GO" id="GO:0004715">
    <property type="term" value="F:non-membrane spanning protein tyrosine kinase activity"/>
    <property type="evidence" value="ECO:0007669"/>
    <property type="project" value="UniProtKB-EC"/>
</dbReference>
<dbReference type="CDD" id="cd05387">
    <property type="entry name" value="BY-kinase"/>
    <property type="match status" value="1"/>
</dbReference>
<accession>A0A9J6PCJ4</accession>
<evidence type="ECO:0000256" key="13">
    <source>
        <dbReference type="ARBA" id="ARBA00023136"/>
    </source>
</evidence>
<keyword evidence="7" id="KW-0808">Transferase</keyword>
<name>A0A9J6PCJ4_9PROT</name>
<dbReference type="InterPro" id="IPR032807">
    <property type="entry name" value="GNVR"/>
</dbReference>
<evidence type="ECO:0000256" key="4">
    <source>
        <dbReference type="ARBA" id="ARBA00011903"/>
    </source>
</evidence>
<feature type="domain" description="Tyrosine-protein kinase G-rich" evidence="20">
    <location>
        <begin position="382"/>
        <end position="449"/>
    </location>
</feature>
<dbReference type="RefSeq" id="WP_269331302.1">
    <property type="nucleotide sequence ID" value="NZ_JAMZFT010000001.1"/>
</dbReference>
<proteinExistence type="inferred from homology"/>
<dbReference type="NCBIfam" id="TIGR01007">
    <property type="entry name" value="eps_fam"/>
    <property type="match status" value="1"/>
</dbReference>
<dbReference type="Pfam" id="PF13807">
    <property type="entry name" value="GNVR"/>
    <property type="match status" value="1"/>
</dbReference>
<dbReference type="Gene3D" id="3.40.50.300">
    <property type="entry name" value="P-loop containing nucleotide triphosphate hydrolases"/>
    <property type="match status" value="1"/>
</dbReference>
<dbReference type="AlphaFoldDB" id="A0A9J6PCJ4"/>
<keyword evidence="22" id="KW-1185">Reference proteome</keyword>
<evidence type="ECO:0000313" key="22">
    <source>
        <dbReference type="Proteomes" id="UP001055804"/>
    </source>
</evidence>
<comment type="similarity">
    <text evidence="2">Belongs to the CpsD/CapB family.</text>
</comment>
<dbReference type="SUPFAM" id="SSF52540">
    <property type="entry name" value="P-loop containing nucleoside triphosphate hydrolases"/>
    <property type="match status" value="1"/>
</dbReference>
<feature type="coiled-coil region" evidence="16">
    <location>
        <begin position="335"/>
        <end position="400"/>
    </location>
</feature>
<evidence type="ECO:0000256" key="10">
    <source>
        <dbReference type="ARBA" id="ARBA00022777"/>
    </source>
</evidence>
<keyword evidence="13 17" id="KW-0472">Membrane</keyword>
<dbReference type="Proteomes" id="UP001055804">
    <property type="component" value="Unassembled WGS sequence"/>
</dbReference>
<feature type="transmembrane region" description="Helical" evidence="17">
    <location>
        <begin position="31"/>
        <end position="52"/>
    </location>
</feature>
<comment type="subcellular location">
    <subcellularLocation>
        <location evidence="1">Cell inner membrane</location>
        <topology evidence="1">Multi-pass membrane protein</topology>
    </subcellularLocation>
</comment>
<evidence type="ECO:0000256" key="7">
    <source>
        <dbReference type="ARBA" id="ARBA00022679"/>
    </source>
</evidence>
<dbReference type="InterPro" id="IPR003856">
    <property type="entry name" value="LPS_length_determ_N"/>
</dbReference>
<feature type="domain" description="Polysaccharide chain length determinant N-terminal" evidence="18">
    <location>
        <begin position="19"/>
        <end position="105"/>
    </location>
</feature>
<dbReference type="EMBL" id="JAMZFT010000001">
    <property type="protein sequence ID" value="MCP1335355.1"/>
    <property type="molecule type" value="Genomic_DNA"/>
</dbReference>
<dbReference type="InterPro" id="IPR005702">
    <property type="entry name" value="Wzc-like_C"/>
</dbReference>
<keyword evidence="10" id="KW-0418">Kinase</keyword>
<dbReference type="Pfam" id="PF02706">
    <property type="entry name" value="Wzz"/>
    <property type="match status" value="1"/>
</dbReference>
<sequence length="727" mass="75084">MSGSEAEADTATAAGGTADLRAGVRFLRRRAGWIAAGTALGLGAAAAVLALLPVRYTASATLMLDPRAPQVVPADAVLPGLSGDQATIDGEVEVLRSRMLAEAVAARVDVPPAGPGARARAAAVLDRLLGFGPLPSAPAATGADAAEVVQAGLDVRREGLTRVIRVAFTHSDPVAAADIANTVAGTYVAAQEEAKTAATQAANAVLAERVAALRADVEAAERAITRFRTENGLSGTAGEAITEQQISELNARLVLARAETAEQAAKYRQVARLLDTGGAADTVADVLASPVIAQLRQQEAAIAREEAELATRYGDRHPRLLKVRAERADLAERIRDEAGRIVANLRNELAVAQSREASLARSLEALSVREGENDAAAVGLRELERKAEAARQMYGAVLARFLETREAAGTERADARILSPAAVPTRPTGPPVPLVLALGGLFGLLAGTGAGAAADRLVAGFRTAVEAERVLGMPCLGGIPELRARDRRVGGKALSPADYLVARPLSGYAEAVRGLRTAVAFSARGGAGGVKVIAVTSSLPEEGKTTLSVSLARSAALAGLGTLLIDADLRHPRVAAALGAEPQAGLGDYLSGRTALLDALFTDTATGLRVLPVAGGMETTPDVLGTEAMTRLMAACRQTFDLVIIDTPPILPVVDARLVAAHADAMVFAVRALATPRATVRQALARLGPEAPVAGLALTRVDVRAQALHGETDTGYGYPPYTRYYDG</sequence>
<feature type="domain" description="AAA" evidence="19">
    <location>
        <begin position="531"/>
        <end position="667"/>
    </location>
</feature>
<keyword evidence="14" id="KW-0829">Tyrosine-protein kinase</keyword>
<dbReference type="Pfam" id="PF13614">
    <property type="entry name" value="AAA_31"/>
    <property type="match status" value="1"/>
</dbReference>
<protein>
    <recommendedName>
        <fullName evidence="4">non-specific protein-tyrosine kinase</fullName>
        <ecNumber evidence="4">2.7.10.2</ecNumber>
    </recommendedName>
</protein>
<organism evidence="21 22">
    <name type="scientific">Futiania mangrovi</name>
    <dbReference type="NCBI Taxonomy" id="2959716"/>
    <lineage>
        <taxon>Bacteria</taxon>
        <taxon>Pseudomonadati</taxon>
        <taxon>Pseudomonadota</taxon>
        <taxon>Alphaproteobacteria</taxon>
        <taxon>Futianiales</taxon>
        <taxon>Futianiaceae</taxon>
        <taxon>Futiania</taxon>
    </lineage>
</organism>
<evidence type="ECO:0000256" key="1">
    <source>
        <dbReference type="ARBA" id="ARBA00004429"/>
    </source>
</evidence>
<evidence type="ECO:0000259" key="18">
    <source>
        <dbReference type="Pfam" id="PF02706"/>
    </source>
</evidence>
<keyword evidence="11" id="KW-0067">ATP-binding</keyword>
<comment type="catalytic activity">
    <reaction evidence="15">
        <text>L-tyrosyl-[protein] + ATP = O-phospho-L-tyrosyl-[protein] + ADP + H(+)</text>
        <dbReference type="Rhea" id="RHEA:10596"/>
        <dbReference type="Rhea" id="RHEA-COMP:10136"/>
        <dbReference type="Rhea" id="RHEA-COMP:20101"/>
        <dbReference type="ChEBI" id="CHEBI:15378"/>
        <dbReference type="ChEBI" id="CHEBI:30616"/>
        <dbReference type="ChEBI" id="CHEBI:46858"/>
        <dbReference type="ChEBI" id="CHEBI:61978"/>
        <dbReference type="ChEBI" id="CHEBI:456216"/>
        <dbReference type="EC" id="2.7.10.2"/>
    </reaction>
</comment>
<feature type="coiled-coil region" evidence="16">
    <location>
        <begin position="203"/>
        <end position="230"/>
    </location>
</feature>
<gene>
    <name evidence="21" type="ORF">NJQ99_02935</name>
</gene>
<evidence type="ECO:0000256" key="16">
    <source>
        <dbReference type="SAM" id="Coils"/>
    </source>
</evidence>
<dbReference type="InterPro" id="IPR027417">
    <property type="entry name" value="P-loop_NTPase"/>
</dbReference>
<keyword evidence="5" id="KW-1003">Cell membrane</keyword>
<evidence type="ECO:0000256" key="11">
    <source>
        <dbReference type="ARBA" id="ARBA00022840"/>
    </source>
</evidence>
<evidence type="ECO:0000313" key="21">
    <source>
        <dbReference type="EMBL" id="MCP1335355.1"/>
    </source>
</evidence>
<dbReference type="PANTHER" id="PTHR32309">
    <property type="entry name" value="TYROSINE-PROTEIN KINASE"/>
    <property type="match status" value="1"/>
</dbReference>
<evidence type="ECO:0000256" key="2">
    <source>
        <dbReference type="ARBA" id="ARBA00007316"/>
    </source>
</evidence>
<reference evidence="21" key="1">
    <citation type="submission" date="2022-06" db="EMBL/GenBank/DDBJ databases">
        <title>Isolation and Genomics of Futiania mangrovii gen. nov., sp. nov., a Rare and Metabolically-versatile member in the Class Alphaproteobacteria.</title>
        <authorList>
            <person name="Liu L."/>
            <person name="Huang W.-C."/>
            <person name="Pan J."/>
            <person name="Li J."/>
            <person name="Huang Y."/>
            <person name="Du H."/>
            <person name="Liu Y."/>
            <person name="Li M."/>
        </authorList>
    </citation>
    <scope>NUCLEOTIDE SEQUENCE</scope>
    <source>
        <strain evidence="21">FT118</strain>
    </source>
</reference>
<evidence type="ECO:0000259" key="19">
    <source>
        <dbReference type="Pfam" id="PF13614"/>
    </source>
</evidence>
<dbReference type="PANTHER" id="PTHR32309:SF13">
    <property type="entry name" value="FERRIC ENTEROBACTIN TRANSPORT PROTEIN FEPE"/>
    <property type="match status" value="1"/>
</dbReference>
<evidence type="ECO:0000256" key="17">
    <source>
        <dbReference type="SAM" id="Phobius"/>
    </source>
</evidence>
<keyword evidence="16" id="KW-0175">Coiled coil</keyword>
<comment type="caution">
    <text evidence="21">The sequence shown here is derived from an EMBL/GenBank/DDBJ whole genome shotgun (WGS) entry which is preliminary data.</text>
</comment>
<keyword evidence="9" id="KW-0547">Nucleotide-binding</keyword>
<dbReference type="InterPro" id="IPR050445">
    <property type="entry name" value="Bact_polysacc_biosynth/exp"/>
</dbReference>
<evidence type="ECO:0000256" key="12">
    <source>
        <dbReference type="ARBA" id="ARBA00022989"/>
    </source>
</evidence>
<dbReference type="GO" id="GO:0005524">
    <property type="term" value="F:ATP binding"/>
    <property type="evidence" value="ECO:0007669"/>
    <property type="project" value="UniProtKB-KW"/>
</dbReference>
<comment type="similarity">
    <text evidence="3">Belongs to the etk/wzc family.</text>
</comment>
<evidence type="ECO:0000256" key="14">
    <source>
        <dbReference type="ARBA" id="ARBA00023137"/>
    </source>
</evidence>
<keyword evidence="6" id="KW-0997">Cell inner membrane</keyword>
<evidence type="ECO:0000259" key="20">
    <source>
        <dbReference type="Pfam" id="PF13807"/>
    </source>
</evidence>
<evidence type="ECO:0000256" key="8">
    <source>
        <dbReference type="ARBA" id="ARBA00022692"/>
    </source>
</evidence>
<dbReference type="GO" id="GO:0005886">
    <property type="term" value="C:plasma membrane"/>
    <property type="evidence" value="ECO:0007669"/>
    <property type="project" value="UniProtKB-SubCell"/>
</dbReference>
<evidence type="ECO:0000256" key="15">
    <source>
        <dbReference type="ARBA" id="ARBA00051245"/>
    </source>
</evidence>
<evidence type="ECO:0000256" key="6">
    <source>
        <dbReference type="ARBA" id="ARBA00022519"/>
    </source>
</evidence>
<dbReference type="EC" id="2.7.10.2" evidence="4"/>
<evidence type="ECO:0000256" key="3">
    <source>
        <dbReference type="ARBA" id="ARBA00008883"/>
    </source>
</evidence>
<keyword evidence="12 17" id="KW-1133">Transmembrane helix</keyword>
<keyword evidence="8 17" id="KW-0812">Transmembrane</keyword>
<dbReference type="InterPro" id="IPR025669">
    <property type="entry name" value="AAA_dom"/>
</dbReference>
<evidence type="ECO:0000256" key="5">
    <source>
        <dbReference type="ARBA" id="ARBA00022475"/>
    </source>
</evidence>